<comment type="function">
    <text evidence="9">Involved in degradation of plant cell walls. Hydrolyzes the feruloyl-arabinose ester bond in arabinoxylans, and the feruloyl-galactose ester bond in pectin. Active against paranitrophenyl-acetate, methyl ferulate and wheat arabinoxylan.</text>
</comment>
<dbReference type="GO" id="GO:0045493">
    <property type="term" value="P:xylan catabolic process"/>
    <property type="evidence" value="ECO:0007669"/>
    <property type="project" value="UniProtKB-KW"/>
</dbReference>
<dbReference type="InterPro" id="IPR003140">
    <property type="entry name" value="PLipase/COase/thioEstase"/>
</dbReference>
<keyword evidence="8" id="KW-0624">Polysaccharide degradation</keyword>
<dbReference type="GO" id="GO:0005576">
    <property type="term" value="C:extracellular region"/>
    <property type="evidence" value="ECO:0007669"/>
    <property type="project" value="UniProtKB-SubCell"/>
</dbReference>
<dbReference type="EMBL" id="FQXB01000007">
    <property type="protein sequence ID" value="SHH43304.1"/>
    <property type="molecule type" value="Genomic_DNA"/>
</dbReference>
<protein>
    <submittedName>
        <fullName evidence="12">Polyhydroxybutyrate depolymerase</fullName>
    </submittedName>
</protein>
<sequence length="263" mass="28939">MIRFFCLLGFISLGLTTSASACGGLEACSVGDRSYHVRAPDNWDGETPLPVLLHFHGWGRQGDLIMTHRRIAINEVAENVLLIAPNGLRGSWFFWQPNSPDSDFARAAIDDAAARFPIDRDKIFVSGYSWGANMAWRFACDAGDGLAGLLAVAGTLPQTMDCDGTPNEVRQVYGFDDQVLPFPYGPNGETTYPVALWREKLGCGEGTAEGPWAARSFLTFERTSWDCANGHVVLDVHPGGHFIPHDWIPLQVEQILERTGRDD</sequence>
<dbReference type="PROSITE" id="PS51257">
    <property type="entry name" value="PROKAR_LIPOPROTEIN"/>
    <property type="match status" value="1"/>
</dbReference>
<evidence type="ECO:0000256" key="7">
    <source>
        <dbReference type="ARBA" id="ARBA00023277"/>
    </source>
</evidence>
<evidence type="ECO:0000256" key="1">
    <source>
        <dbReference type="ARBA" id="ARBA00004613"/>
    </source>
</evidence>
<keyword evidence="7" id="KW-0119">Carbohydrate metabolism</keyword>
<dbReference type="Gene3D" id="3.40.50.1820">
    <property type="entry name" value="alpha/beta hydrolase"/>
    <property type="match status" value="1"/>
</dbReference>
<dbReference type="OrthoDB" id="9805640at2"/>
<dbReference type="InterPro" id="IPR043595">
    <property type="entry name" value="FaeB/C/D"/>
</dbReference>
<evidence type="ECO:0000256" key="6">
    <source>
        <dbReference type="ARBA" id="ARBA00022801"/>
    </source>
</evidence>
<dbReference type="GO" id="GO:0030600">
    <property type="term" value="F:feruloyl esterase activity"/>
    <property type="evidence" value="ECO:0007669"/>
    <property type="project" value="InterPro"/>
</dbReference>
<dbReference type="RefSeq" id="WP_072902775.1">
    <property type="nucleotide sequence ID" value="NZ_FQXB01000007.1"/>
</dbReference>
<reference evidence="12 13" key="1">
    <citation type="submission" date="2016-11" db="EMBL/GenBank/DDBJ databases">
        <authorList>
            <person name="Jaros S."/>
            <person name="Januszkiewicz K."/>
            <person name="Wedrychowicz H."/>
        </authorList>
    </citation>
    <scope>NUCLEOTIDE SEQUENCE [LARGE SCALE GENOMIC DNA]</scope>
    <source>
        <strain evidence="12 13">DSM 28715</strain>
    </source>
</reference>
<evidence type="ECO:0000313" key="12">
    <source>
        <dbReference type="EMBL" id="SHH43304.1"/>
    </source>
</evidence>
<dbReference type="PANTHER" id="PTHR38050">
    <property type="match status" value="1"/>
</dbReference>
<dbReference type="SUPFAM" id="SSF53474">
    <property type="entry name" value="alpha/beta-Hydrolases"/>
    <property type="match status" value="1"/>
</dbReference>
<evidence type="ECO:0000256" key="2">
    <source>
        <dbReference type="ARBA" id="ARBA00010278"/>
    </source>
</evidence>
<evidence type="ECO:0000256" key="4">
    <source>
        <dbReference type="ARBA" id="ARBA00022651"/>
    </source>
</evidence>
<accession>A0A1M5SXR2</accession>
<keyword evidence="4" id="KW-0858">Xylan degradation</keyword>
<feature type="chain" id="PRO_5012206401" evidence="10">
    <location>
        <begin position="22"/>
        <end position="263"/>
    </location>
</feature>
<comment type="subcellular location">
    <subcellularLocation>
        <location evidence="1">Secreted</location>
    </subcellularLocation>
</comment>
<keyword evidence="13" id="KW-1185">Reference proteome</keyword>
<dbReference type="InterPro" id="IPR029058">
    <property type="entry name" value="AB_hydrolase_fold"/>
</dbReference>
<dbReference type="AlphaFoldDB" id="A0A1M5SXR2"/>
<evidence type="ECO:0000256" key="8">
    <source>
        <dbReference type="ARBA" id="ARBA00023326"/>
    </source>
</evidence>
<evidence type="ECO:0000259" key="11">
    <source>
        <dbReference type="Pfam" id="PF02230"/>
    </source>
</evidence>
<evidence type="ECO:0000256" key="3">
    <source>
        <dbReference type="ARBA" id="ARBA00022525"/>
    </source>
</evidence>
<feature type="signal peptide" evidence="10">
    <location>
        <begin position="1"/>
        <end position="21"/>
    </location>
</feature>
<feature type="domain" description="Phospholipase/carboxylesterase/thioesterase" evidence="11">
    <location>
        <begin position="116"/>
        <end position="187"/>
    </location>
</feature>
<dbReference type="STRING" id="1508389.SAMN05444003_3182"/>
<keyword evidence="3" id="KW-0964">Secreted</keyword>
<dbReference type="Proteomes" id="UP000184074">
    <property type="component" value="Unassembled WGS sequence"/>
</dbReference>
<dbReference type="PANTHER" id="PTHR38050:SF1">
    <property type="entry name" value="FERULOYL ESTERASE C"/>
    <property type="match status" value="1"/>
</dbReference>
<keyword evidence="5 10" id="KW-0732">Signal</keyword>
<evidence type="ECO:0000313" key="13">
    <source>
        <dbReference type="Proteomes" id="UP000184074"/>
    </source>
</evidence>
<dbReference type="Pfam" id="PF02230">
    <property type="entry name" value="Abhydrolase_2"/>
    <property type="match status" value="1"/>
</dbReference>
<comment type="similarity">
    <text evidence="2">Belongs to the faeC family.</text>
</comment>
<name>A0A1M5SXR2_9RHOB</name>
<keyword evidence="6" id="KW-0378">Hydrolase</keyword>
<evidence type="ECO:0000256" key="5">
    <source>
        <dbReference type="ARBA" id="ARBA00022729"/>
    </source>
</evidence>
<evidence type="ECO:0000256" key="10">
    <source>
        <dbReference type="SAM" id="SignalP"/>
    </source>
</evidence>
<gene>
    <name evidence="12" type="ORF">SAMN05444003_3182</name>
</gene>
<organism evidence="12 13">
    <name type="scientific">Cognatiyoonia sediminum</name>
    <dbReference type="NCBI Taxonomy" id="1508389"/>
    <lineage>
        <taxon>Bacteria</taxon>
        <taxon>Pseudomonadati</taxon>
        <taxon>Pseudomonadota</taxon>
        <taxon>Alphaproteobacteria</taxon>
        <taxon>Rhodobacterales</taxon>
        <taxon>Paracoccaceae</taxon>
        <taxon>Cognatiyoonia</taxon>
    </lineage>
</organism>
<proteinExistence type="inferred from homology"/>
<evidence type="ECO:0000256" key="9">
    <source>
        <dbReference type="ARBA" id="ARBA00025250"/>
    </source>
</evidence>